<reference evidence="1 2" key="1">
    <citation type="submission" date="2009-01" db="EMBL/GenBank/DDBJ databases">
        <authorList>
            <person name="Fulton L."/>
            <person name="Clifton S."/>
            <person name="Fulton B."/>
            <person name="Xu J."/>
            <person name="Minx P."/>
            <person name="Pepin K.H."/>
            <person name="Johnson M."/>
            <person name="Bhonagiri V."/>
            <person name="Nash W.E."/>
            <person name="Mardis E.R."/>
            <person name="Wilson R.K."/>
        </authorList>
    </citation>
    <scope>NUCLEOTIDE SEQUENCE [LARGE SCALE GENOMIC DNA]</scope>
    <source>
        <strain evidence="1 2">DSM 5476</strain>
    </source>
</reference>
<evidence type="ECO:0000313" key="1">
    <source>
        <dbReference type="EMBL" id="EEG31763.1"/>
    </source>
</evidence>
<proteinExistence type="predicted"/>
<dbReference type="STRING" id="537013.CLOSTMETH_00590"/>
<accession>C0E9T9</accession>
<organism evidence="1 2">
    <name type="scientific">[Clostridium] methylpentosum DSM 5476</name>
    <dbReference type="NCBI Taxonomy" id="537013"/>
    <lineage>
        <taxon>Bacteria</taxon>
        <taxon>Bacillati</taxon>
        <taxon>Bacillota</taxon>
        <taxon>Clostridia</taxon>
        <taxon>Eubacteriales</taxon>
        <taxon>Oscillospiraceae</taxon>
        <taxon>Oscillospiraceae incertae sedis</taxon>
    </lineage>
</organism>
<name>C0E9T9_9FIRM</name>
<gene>
    <name evidence="1" type="ORF">CLOSTMETH_00590</name>
</gene>
<protein>
    <submittedName>
        <fullName evidence="1">Uncharacterized protein</fullName>
    </submittedName>
</protein>
<dbReference type="EMBL" id="ACEC01000023">
    <property type="protein sequence ID" value="EEG31763.1"/>
    <property type="molecule type" value="Genomic_DNA"/>
</dbReference>
<sequence>MNQKPAFPFEKSYESYYLRSLWTVFLPADECGAGHTSSSKSLIPFQLHSSRRIFPISALCSL</sequence>
<reference evidence="1 2" key="2">
    <citation type="submission" date="2009-02" db="EMBL/GenBank/DDBJ databases">
        <title>Draft genome sequence of Clostridium methylpentosum (DSM 5476).</title>
        <authorList>
            <person name="Sudarsanam P."/>
            <person name="Ley R."/>
            <person name="Guruge J."/>
            <person name="Turnbaugh P.J."/>
            <person name="Mahowald M."/>
            <person name="Liep D."/>
            <person name="Gordon J."/>
        </authorList>
    </citation>
    <scope>NUCLEOTIDE SEQUENCE [LARGE SCALE GENOMIC DNA]</scope>
    <source>
        <strain evidence="1 2">DSM 5476</strain>
    </source>
</reference>
<comment type="caution">
    <text evidence="1">The sequence shown here is derived from an EMBL/GenBank/DDBJ whole genome shotgun (WGS) entry which is preliminary data.</text>
</comment>
<evidence type="ECO:0000313" key="2">
    <source>
        <dbReference type="Proteomes" id="UP000003340"/>
    </source>
</evidence>
<keyword evidence="2" id="KW-1185">Reference proteome</keyword>
<dbReference type="Proteomes" id="UP000003340">
    <property type="component" value="Unassembled WGS sequence"/>
</dbReference>
<dbReference type="HOGENOM" id="CLU_2896134_0_0_9"/>
<dbReference type="AlphaFoldDB" id="C0E9T9"/>